<dbReference type="EMBL" id="UYSU01034642">
    <property type="protein sequence ID" value="VDL94805.1"/>
    <property type="molecule type" value="Genomic_DNA"/>
</dbReference>
<dbReference type="Proteomes" id="UP000275846">
    <property type="component" value="Unassembled WGS sequence"/>
</dbReference>
<dbReference type="GO" id="GO:0003779">
    <property type="term" value="F:actin binding"/>
    <property type="evidence" value="ECO:0007669"/>
    <property type="project" value="InterPro"/>
</dbReference>
<dbReference type="SMART" id="SM01196">
    <property type="entry name" value="FERM_C"/>
    <property type="match status" value="1"/>
</dbReference>
<dbReference type="InterPro" id="IPR011174">
    <property type="entry name" value="ERM"/>
</dbReference>
<evidence type="ECO:0000256" key="1">
    <source>
        <dbReference type="ARBA" id="ARBA00004202"/>
    </source>
</evidence>
<feature type="region of interest" description="Disordered" evidence="4">
    <location>
        <begin position="302"/>
        <end position="382"/>
    </location>
</feature>
<dbReference type="OrthoDB" id="6287802at2759"/>
<evidence type="ECO:0000256" key="2">
    <source>
        <dbReference type="ARBA" id="ARBA00022475"/>
    </source>
</evidence>
<dbReference type="Gene3D" id="1.20.5.450">
    <property type="match status" value="1"/>
</dbReference>
<reference evidence="8" key="1">
    <citation type="submission" date="2016-06" db="UniProtKB">
        <authorList>
            <consortium name="WormBaseParasite"/>
        </authorList>
    </citation>
    <scope>IDENTIFICATION</scope>
</reference>
<sequence>MHLPGAGQSGDSVTHVKGDDFRSLCDLFPMLGTAPPPPPPLPPPLWLFGLLPSGSFREEREEAEIRYLKIAQAYRLFGVDYFAVTCVRMRNPRSISLTRYFTKAEFYSWRNLVSFARIHLRSCGIEIVQAYLSLPEFLVRDRHPELVWLGITAAGIQLFSKDHLDRARYTFPWNIIKNVSYRERKFTVKLNTSWRPTKKSRSVVSGRLGSVKATHGVTGGLAGLSLVGITPRAHSASRAPSLPGTPVSTKKSVTPRSQLPPPPIPSSSGQLAAPHLHFGGSTASSRFLTATTPPYMYAVCRRSRDQPSPSPGGIDATEILKPPSQTMTAETAGSSQQRETASILHGTPSFPRSLGSGSQVGGEPGICGSSSTAAIPTSVETPGCSRSATVIEMWLTEPYQAKNIILLCAGNHSLFMRRRQPDSVEVQQMRAQAREERARRETDRIRLERARSEKAAALKMSAALETRCAQLESALRSRALARRNSPTIPTTQLRLHRPELEIVAGTGENEEDEVQEASRRRESSVAGVTVEAAGDGRRRPRSSPPTVSSPTHPSTDLHPAPSSPSPTQSTLHAHWPRRASAIPELSSRPQPLPPPPPPPAPQSQAGHSPWGAAIEILQSGVPAWQMSSLHAAAGTSESPPPYAKLRLQHQLNQQPAVGIYEPFLWLQHRHDVPVPTQSVPIIPEVIPKSPAVCPRAGIATISTASTSLRPPCLPSRSLLVTQSFENLPRSIYGQQAPSLPPAAPKSNNLRHSLRHTDWHQPGAETLAPAFICGQPMSHRSPYGDQPLFSQQTTHLAGATAFPPERRTVGGRLFNGYSYPCELNNLSSGGTKALDMAVSPPVPPHSTPVVSSTQRFFSEAELREAGAPTDRLQNSKPYSSASTFALPKPSHFYRSMGYLATPTAAFYGSTPYMAPVPPWPGSANFQVTERIDC</sequence>
<dbReference type="GO" id="GO:0005886">
    <property type="term" value="C:plasma membrane"/>
    <property type="evidence" value="ECO:0007669"/>
    <property type="project" value="UniProtKB-SubCell"/>
</dbReference>
<feature type="domain" description="FERM C-terminal PH-like" evidence="5">
    <location>
        <begin position="141"/>
        <end position="423"/>
    </location>
</feature>
<evidence type="ECO:0000313" key="8">
    <source>
        <dbReference type="WBParaSite" id="SSLN_0000875301-mRNA-1"/>
    </source>
</evidence>
<name>A0A183SW22_SCHSO</name>
<feature type="compositionally biased region" description="Polar residues" evidence="4">
    <location>
        <begin position="323"/>
        <end position="340"/>
    </location>
</feature>
<feature type="region of interest" description="Disordered" evidence="4">
    <location>
        <begin position="234"/>
        <end position="277"/>
    </location>
</feature>
<evidence type="ECO:0000256" key="4">
    <source>
        <dbReference type="SAM" id="MobiDB-lite"/>
    </source>
</evidence>
<evidence type="ECO:0000313" key="7">
    <source>
        <dbReference type="Proteomes" id="UP000275846"/>
    </source>
</evidence>
<accession>A0A183SW22</accession>
<keyword evidence="2" id="KW-1003">Cell membrane</keyword>
<organism evidence="8">
    <name type="scientific">Schistocephalus solidus</name>
    <name type="common">Tapeworm</name>
    <dbReference type="NCBI Taxonomy" id="70667"/>
    <lineage>
        <taxon>Eukaryota</taxon>
        <taxon>Metazoa</taxon>
        <taxon>Spiralia</taxon>
        <taxon>Lophotrochozoa</taxon>
        <taxon>Platyhelminthes</taxon>
        <taxon>Cestoda</taxon>
        <taxon>Eucestoda</taxon>
        <taxon>Diphyllobothriidea</taxon>
        <taxon>Diphyllobothriidae</taxon>
        <taxon>Schistocephalus</taxon>
    </lineage>
</organism>
<dbReference type="Gene3D" id="2.30.29.30">
    <property type="entry name" value="Pleckstrin-homology domain (PH domain)/Phosphotyrosine-binding domain (PTB)"/>
    <property type="match status" value="1"/>
</dbReference>
<dbReference type="PANTHER" id="PTHR23281">
    <property type="entry name" value="MERLIN/MOESIN/EZRIN/RADIXIN"/>
    <property type="match status" value="1"/>
</dbReference>
<dbReference type="SUPFAM" id="SSF50729">
    <property type="entry name" value="PH domain-like"/>
    <property type="match status" value="1"/>
</dbReference>
<evidence type="ECO:0000256" key="3">
    <source>
        <dbReference type="ARBA" id="ARBA00023136"/>
    </source>
</evidence>
<dbReference type="AlphaFoldDB" id="A0A183SW22"/>
<feature type="compositionally biased region" description="Pro residues" evidence="4">
    <location>
        <begin position="590"/>
        <end position="601"/>
    </location>
</feature>
<dbReference type="WBParaSite" id="SSLN_0000875301-mRNA-1">
    <property type="protein sequence ID" value="SSLN_0000875301-mRNA-1"/>
    <property type="gene ID" value="SSLN_0000875301"/>
</dbReference>
<keyword evidence="7" id="KW-1185">Reference proteome</keyword>
<gene>
    <name evidence="6" type="ORF">SSLN_LOCUS8420</name>
</gene>
<proteinExistence type="predicted"/>
<dbReference type="InterPro" id="IPR018980">
    <property type="entry name" value="FERM_PH-like_C"/>
</dbReference>
<feature type="compositionally biased region" description="Polar residues" evidence="4">
    <location>
        <begin position="368"/>
        <end position="382"/>
    </location>
</feature>
<evidence type="ECO:0000259" key="5">
    <source>
        <dbReference type="SMART" id="SM01196"/>
    </source>
</evidence>
<dbReference type="InterPro" id="IPR011993">
    <property type="entry name" value="PH-like_dom_sf"/>
</dbReference>
<evidence type="ECO:0000313" key="6">
    <source>
        <dbReference type="EMBL" id="VDL94805.1"/>
    </source>
</evidence>
<dbReference type="STRING" id="70667.A0A183SW22"/>
<comment type="subcellular location">
    <subcellularLocation>
        <location evidence="1">Cell membrane</location>
        <topology evidence="1">Peripheral membrane protein</topology>
    </subcellularLocation>
</comment>
<dbReference type="Pfam" id="PF09380">
    <property type="entry name" value="FERM_C"/>
    <property type="match status" value="1"/>
</dbReference>
<keyword evidence="3" id="KW-0472">Membrane</keyword>
<feature type="compositionally biased region" description="Low complexity" evidence="4">
    <location>
        <begin position="544"/>
        <end position="554"/>
    </location>
</feature>
<protein>
    <submittedName>
        <fullName evidence="8">FERM_C domain-containing protein</fullName>
    </submittedName>
</protein>
<feature type="region of interest" description="Disordered" evidence="4">
    <location>
        <begin position="482"/>
        <end position="607"/>
    </location>
</feature>
<reference evidence="6 7" key="2">
    <citation type="submission" date="2018-11" db="EMBL/GenBank/DDBJ databases">
        <authorList>
            <consortium name="Pathogen Informatics"/>
        </authorList>
    </citation>
    <scope>NUCLEOTIDE SEQUENCE [LARGE SCALE GENOMIC DNA]</scope>
    <source>
        <strain evidence="6 7">NST_G2</strain>
    </source>
</reference>